<evidence type="ECO:0000256" key="1">
    <source>
        <dbReference type="ARBA" id="ARBA00022737"/>
    </source>
</evidence>
<reference evidence="3 4" key="1">
    <citation type="submission" date="2018-11" db="EMBL/GenBank/DDBJ databases">
        <title>Genomic Encyclopedia of Type Strains, Phase IV (KMG-IV): sequencing the most valuable type-strain genomes for metagenomic binning, comparative biology and taxonomic classification.</title>
        <authorList>
            <person name="Goeker M."/>
        </authorList>
    </citation>
    <scope>NUCLEOTIDE SEQUENCE [LARGE SCALE GENOMIC DNA]</scope>
    <source>
        <strain evidence="3 4">DSM 26537</strain>
    </source>
</reference>
<name>A0A3N1XUS9_9FIRM</name>
<protein>
    <submittedName>
        <fullName evidence="3">Fibronectin type 3 domain-containing protein</fullName>
    </submittedName>
</protein>
<evidence type="ECO:0000259" key="2">
    <source>
        <dbReference type="PROSITE" id="PS50853"/>
    </source>
</evidence>
<keyword evidence="1" id="KW-0677">Repeat</keyword>
<comment type="caution">
    <text evidence="3">The sequence shown here is derived from an EMBL/GenBank/DDBJ whole genome shotgun (WGS) entry which is preliminary data.</text>
</comment>
<dbReference type="Proteomes" id="UP000273083">
    <property type="component" value="Unassembled WGS sequence"/>
</dbReference>
<evidence type="ECO:0000313" key="4">
    <source>
        <dbReference type="Proteomes" id="UP000273083"/>
    </source>
</evidence>
<sequence length="512" mass="57756">MFKKFVKTFIIILVMIHLVGSNLITSPIIANAALNKNSQKWGNDSNQKKQSIFNIFSEVANILGVNEQVIMDKVKSGMSLGAIAESYNVSQSTLLDQLEERIDEILYEALKDGTITQTQANNLRSYLRSMLKLLVENKYTSSSNALSAPESVTAISKSKSSITLTWSSVPKVTYYYIYRATSVNGSYRKIATVKTGNYTDKKLRKGSTYYYKVRAANRYEISPYSYTIKATVGNKYSNLSAPGGFEAKTINDSQISLRWNSVKNASSYYIYRATSVSGNYNKIAAVNGTTYTDKSLNQNTTYYYKVQAYDGKITGSYSLVVQATTYEIKNIPAPVNLQITNISDDEITFKWNKVNNADYYFIYRSSSKTGSYSKIATVDDTDYMDEKLSQNTTYYYKVKAYDEGKTSDYSAVISATTKNETPLVPPVNLKITEISDDKITLKWDKADNAEYYFVYRSSTNDGMFSKIATVTDTVYTDDNLWRGTTYYYKLKSYDDGETSEYSGIVYATTEVQ</sequence>
<proteinExistence type="predicted"/>
<dbReference type="CDD" id="cd00063">
    <property type="entry name" value="FN3"/>
    <property type="match status" value="4"/>
</dbReference>
<feature type="domain" description="Fibronectin type-III" evidence="2">
    <location>
        <begin position="333"/>
        <end position="420"/>
    </location>
</feature>
<dbReference type="InterPro" id="IPR050964">
    <property type="entry name" value="Striated_Muscle_Regulatory"/>
</dbReference>
<dbReference type="PROSITE" id="PS50853">
    <property type="entry name" value="FN3"/>
    <property type="match status" value="4"/>
</dbReference>
<feature type="domain" description="Fibronectin type-III" evidence="2">
    <location>
        <begin position="241"/>
        <end position="328"/>
    </location>
</feature>
<gene>
    <name evidence="3" type="ORF">EDD66_10236</name>
</gene>
<dbReference type="InterPro" id="IPR003961">
    <property type="entry name" value="FN3_dom"/>
</dbReference>
<feature type="domain" description="Fibronectin type-III" evidence="2">
    <location>
        <begin position="148"/>
        <end position="235"/>
    </location>
</feature>
<dbReference type="AlphaFoldDB" id="A0A3N1XUS9"/>
<dbReference type="Gene3D" id="2.60.40.10">
    <property type="entry name" value="Immunoglobulins"/>
    <property type="match status" value="4"/>
</dbReference>
<evidence type="ECO:0000313" key="3">
    <source>
        <dbReference type="EMBL" id="ROR30385.1"/>
    </source>
</evidence>
<dbReference type="EMBL" id="RJVG01000002">
    <property type="protein sequence ID" value="ROR30385.1"/>
    <property type="molecule type" value="Genomic_DNA"/>
</dbReference>
<organism evidence="3 4">
    <name type="scientific">Mobilisporobacter senegalensis</name>
    <dbReference type="NCBI Taxonomy" id="1329262"/>
    <lineage>
        <taxon>Bacteria</taxon>
        <taxon>Bacillati</taxon>
        <taxon>Bacillota</taxon>
        <taxon>Clostridia</taxon>
        <taxon>Lachnospirales</taxon>
        <taxon>Lachnospiraceae</taxon>
        <taxon>Mobilisporobacter</taxon>
    </lineage>
</organism>
<dbReference type="InterPro" id="IPR013783">
    <property type="entry name" value="Ig-like_fold"/>
</dbReference>
<dbReference type="SUPFAM" id="SSF49265">
    <property type="entry name" value="Fibronectin type III"/>
    <property type="match status" value="3"/>
</dbReference>
<dbReference type="PANTHER" id="PTHR13817:SF73">
    <property type="entry name" value="FIBRONECTIN TYPE-III DOMAIN-CONTAINING PROTEIN"/>
    <property type="match status" value="1"/>
</dbReference>
<keyword evidence="4" id="KW-1185">Reference proteome</keyword>
<dbReference type="RefSeq" id="WP_123608095.1">
    <property type="nucleotide sequence ID" value="NZ_RJVG01000002.1"/>
</dbReference>
<dbReference type="OrthoDB" id="2051435at2"/>
<feature type="domain" description="Fibronectin type-III" evidence="2">
    <location>
        <begin position="425"/>
        <end position="512"/>
    </location>
</feature>
<dbReference type="SMART" id="SM00060">
    <property type="entry name" value="FN3"/>
    <property type="match status" value="4"/>
</dbReference>
<dbReference type="Pfam" id="PF00041">
    <property type="entry name" value="fn3"/>
    <property type="match status" value="3"/>
</dbReference>
<dbReference type="InterPro" id="IPR036116">
    <property type="entry name" value="FN3_sf"/>
</dbReference>
<dbReference type="PANTHER" id="PTHR13817">
    <property type="entry name" value="TITIN"/>
    <property type="match status" value="1"/>
</dbReference>
<accession>A0A3N1XUS9</accession>